<dbReference type="EMBL" id="JAINUF010000006">
    <property type="protein sequence ID" value="KAJ8357095.1"/>
    <property type="molecule type" value="Genomic_DNA"/>
</dbReference>
<organism evidence="2 3">
    <name type="scientific">Synaphobranchus kaupii</name>
    <name type="common">Kaup's arrowtooth eel</name>
    <dbReference type="NCBI Taxonomy" id="118154"/>
    <lineage>
        <taxon>Eukaryota</taxon>
        <taxon>Metazoa</taxon>
        <taxon>Chordata</taxon>
        <taxon>Craniata</taxon>
        <taxon>Vertebrata</taxon>
        <taxon>Euteleostomi</taxon>
        <taxon>Actinopterygii</taxon>
        <taxon>Neopterygii</taxon>
        <taxon>Teleostei</taxon>
        <taxon>Anguilliformes</taxon>
        <taxon>Synaphobranchidae</taxon>
        <taxon>Synaphobranchus</taxon>
    </lineage>
</organism>
<name>A0A9Q1FFF2_SYNKA</name>
<dbReference type="AlphaFoldDB" id="A0A9Q1FFF2"/>
<gene>
    <name evidence="2" type="ORF">SKAU_G00198890</name>
</gene>
<feature type="region of interest" description="Disordered" evidence="1">
    <location>
        <begin position="188"/>
        <end position="217"/>
    </location>
</feature>
<evidence type="ECO:0000313" key="2">
    <source>
        <dbReference type="EMBL" id="KAJ8357095.1"/>
    </source>
</evidence>
<evidence type="ECO:0000256" key="1">
    <source>
        <dbReference type="SAM" id="MobiDB-lite"/>
    </source>
</evidence>
<proteinExistence type="predicted"/>
<protein>
    <submittedName>
        <fullName evidence="2">Uncharacterized protein</fullName>
    </submittedName>
</protein>
<accession>A0A9Q1FFF2</accession>
<evidence type="ECO:0000313" key="3">
    <source>
        <dbReference type="Proteomes" id="UP001152622"/>
    </source>
</evidence>
<reference evidence="2" key="1">
    <citation type="journal article" date="2023" name="Science">
        <title>Genome structures resolve the early diversification of teleost fishes.</title>
        <authorList>
            <person name="Parey E."/>
            <person name="Louis A."/>
            <person name="Montfort J."/>
            <person name="Bouchez O."/>
            <person name="Roques C."/>
            <person name="Iampietro C."/>
            <person name="Lluch J."/>
            <person name="Castinel A."/>
            <person name="Donnadieu C."/>
            <person name="Desvignes T."/>
            <person name="Floi Bucao C."/>
            <person name="Jouanno E."/>
            <person name="Wen M."/>
            <person name="Mejri S."/>
            <person name="Dirks R."/>
            <person name="Jansen H."/>
            <person name="Henkel C."/>
            <person name="Chen W.J."/>
            <person name="Zahm M."/>
            <person name="Cabau C."/>
            <person name="Klopp C."/>
            <person name="Thompson A.W."/>
            <person name="Robinson-Rechavi M."/>
            <person name="Braasch I."/>
            <person name="Lecointre G."/>
            <person name="Bobe J."/>
            <person name="Postlethwait J.H."/>
            <person name="Berthelot C."/>
            <person name="Roest Crollius H."/>
            <person name="Guiguen Y."/>
        </authorList>
    </citation>
    <scope>NUCLEOTIDE SEQUENCE</scope>
    <source>
        <strain evidence="2">WJC10195</strain>
    </source>
</reference>
<comment type="caution">
    <text evidence="2">The sequence shown here is derived from an EMBL/GenBank/DDBJ whole genome shotgun (WGS) entry which is preliminary data.</text>
</comment>
<keyword evidence="3" id="KW-1185">Reference proteome</keyword>
<dbReference type="Proteomes" id="UP001152622">
    <property type="component" value="Chromosome 6"/>
</dbReference>
<sequence length="234" mass="25129">MQGVNKWSNNRTRSMAEVMADFAAPELRGHKRSLHLRPSGCQGGPGPSQAARKISGPLCEIKARNLPRTFPALRGGDPAPAAANGIAMRGPSVYRQQIMPFSAGHESPAFPCGPIPYGRNLQACLAAAVELRIRRRGRSRFKATLHKAPFKTSFHGSQHRDSNMLTVWQTDVCLDSLSSLLLGKHQHSTSSAARGERTACSHTGPPRPNGSGAPEKQDALCLPPAACSRRAAQL</sequence>